<dbReference type="AlphaFoldDB" id="A0A939KJR1"/>
<reference evidence="1" key="1">
    <citation type="submission" date="2021-03" db="EMBL/GenBank/DDBJ databases">
        <title>Proteiniclasticum marinus sp. nov., isolated from tidal flat sediment.</title>
        <authorList>
            <person name="Namirimu T."/>
            <person name="Yang J.-A."/>
            <person name="Yang S.-H."/>
            <person name="Kim Y.-J."/>
            <person name="Kwon K.K."/>
        </authorList>
    </citation>
    <scope>NUCLEOTIDE SEQUENCE</scope>
    <source>
        <strain evidence="1">SCR006</strain>
    </source>
</reference>
<dbReference type="InterPro" id="IPR025234">
    <property type="entry name" value="YjzH-like"/>
</dbReference>
<gene>
    <name evidence="1" type="ORF">J3A84_09720</name>
</gene>
<evidence type="ECO:0000313" key="1">
    <source>
        <dbReference type="EMBL" id="MBO1265306.1"/>
    </source>
</evidence>
<keyword evidence="2" id="KW-1185">Reference proteome</keyword>
<organism evidence="1 2">
    <name type="scientific">Proteiniclasticum aestuarii</name>
    <dbReference type="NCBI Taxonomy" id="2817862"/>
    <lineage>
        <taxon>Bacteria</taxon>
        <taxon>Bacillati</taxon>
        <taxon>Bacillota</taxon>
        <taxon>Clostridia</taxon>
        <taxon>Eubacteriales</taxon>
        <taxon>Clostridiaceae</taxon>
        <taxon>Proteiniclasticum</taxon>
    </lineage>
</organism>
<accession>A0A939KJR1</accession>
<dbReference type="Proteomes" id="UP000664218">
    <property type="component" value="Unassembled WGS sequence"/>
</dbReference>
<sequence>MYKYMYVRATTGGLFSESDYKQLIDQHSKEGWRFVTAIPAKFVGYGVIKEVDLVFEKEE</sequence>
<name>A0A939KJR1_9CLOT</name>
<dbReference type="Pfam" id="PF13783">
    <property type="entry name" value="DUF4177"/>
    <property type="match status" value="1"/>
</dbReference>
<comment type="caution">
    <text evidence="1">The sequence shown here is derived from an EMBL/GenBank/DDBJ whole genome shotgun (WGS) entry which is preliminary data.</text>
</comment>
<evidence type="ECO:0000313" key="2">
    <source>
        <dbReference type="Proteomes" id="UP000664218"/>
    </source>
</evidence>
<dbReference type="EMBL" id="JAFNJU010000007">
    <property type="protein sequence ID" value="MBO1265306.1"/>
    <property type="molecule type" value="Genomic_DNA"/>
</dbReference>
<protein>
    <submittedName>
        <fullName evidence="1">DUF4177 domain-containing protein</fullName>
    </submittedName>
</protein>
<proteinExistence type="predicted"/>
<dbReference type="RefSeq" id="WP_207599830.1">
    <property type="nucleotide sequence ID" value="NZ_JAFNJU010000007.1"/>
</dbReference>